<feature type="compositionally biased region" description="Low complexity" evidence="1">
    <location>
        <begin position="47"/>
        <end position="95"/>
    </location>
</feature>
<evidence type="ECO:0000256" key="1">
    <source>
        <dbReference type="SAM" id="MobiDB-lite"/>
    </source>
</evidence>
<feature type="region of interest" description="Disordered" evidence="1">
    <location>
        <begin position="37"/>
        <end position="95"/>
    </location>
</feature>
<protein>
    <recommendedName>
        <fullName evidence="4">Lipoprotein</fullName>
    </recommendedName>
</protein>
<evidence type="ECO:0000313" key="3">
    <source>
        <dbReference type="Proteomes" id="UP000198751"/>
    </source>
</evidence>
<name>A0A1H1ZYQ6_9MICC</name>
<dbReference type="OrthoDB" id="4963467at2"/>
<accession>A0A1H1ZYQ6</accession>
<dbReference type="PROSITE" id="PS51257">
    <property type="entry name" value="PROKAR_LIPOPROTEIN"/>
    <property type="match status" value="1"/>
</dbReference>
<organism evidence="2 3">
    <name type="scientific">Pseudarthrobacter equi</name>
    <dbReference type="NCBI Taxonomy" id="728066"/>
    <lineage>
        <taxon>Bacteria</taxon>
        <taxon>Bacillati</taxon>
        <taxon>Actinomycetota</taxon>
        <taxon>Actinomycetes</taxon>
        <taxon>Micrococcales</taxon>
        <taxon>Micrococcaceae</taxon>
        <taxon>Pseudarthrobacter</taxon>
    </lineage>
</organism>
<dbReference type="Proteomes" id="UP000198751">
    <property type="component" value="Chromosome I"/>
</dbReference>
<gene>
    <name evidence="2" type="ORF">SAMN04489743_2699</name>
</gene>
<keyword evidence="3" id="KW-1185">Reference proteome</keyword>
<sequence>MEARGTAAAPARGPARSGSLVVLTVVALLVTGCSGPQAGGTGSGWTAQADPSSGAAGASTTAQAGTSTSGGAPGPSGEAGASGTASAEPRPAATAAAWKTFADPARTVSFELPQDWIAQSVQPEDGTLPGALKIEVKKPDGTFMAALRTGLPPSSAECPEGSRRPYTVISSVPASPGASAGSGEGTIPPRVVFRVIQGYRYFGSYGITNVVGGTGNQACELRNTVRGPAGKGDWSFGDLVALRAFAPDEKVAPAKAFDTLGAAAAYAGESPDFANVQRMLMSLEIKN</sequence>
<dbReference type="AlphaFoldDB" id="A0A1H1ZYQ6"/>
<dbReference type="RefSeq" id="WP_091721031.1">
    <property type="nucleotide sequence ID" value="NZ_CAUQLD010000003.1"/>
</dbReference>
<reference evidence="3" key="1">
    <citation type="submission" date="2016-10" db="EMBL/GenBank/DDBJ databases">
        <authorList>
            <person name="Varghese N."/>
            <person name="Submissions S."/>
        </authorList>
    </citation>
    <scope>NUCLEOTIDE SEQUENCE [LARGE SCALE GENOMIC DNA]</scope>
    <source>
        <strain evidence="3">IMMIB L-1606</strain>
    </source>
</reference>
<evidence type="ECO:0008006" key="4">
    <source>
        <dbReference type="Google" id="ProtNLM"/>
    </source>
</evidence>
<dbReference type="EMBL" id="LT629779">
    <property type="protein sequence ID" value="SDT38800.1"/>
    <property type="molecule type" value="Genomic_DNA"/>
</dbReference>
<proteinExistence type="predicted"/>
<evidence type="ECO:0000313" key="2">
    <source>
        <dbReference type="EMBL" id="SDT38800.1"/>
    </source>
</evidence>